<evidence type="ECO:0000256" key="11">
    <source>
        <dbReference type="ARBA" id="ARBA00031367"/>
    </source>
</evidence>
<dbReference type="EMBL" id="FWWY01000001">
    <property type="protein sequence ID" value="SMC07236.1"/>
    <property type="molecule type" value="Genomic_DNA"/>
</dbReference>
<evidence type="ECO:0000256" key="6">
    <source>
        <dbReference type="ARBA" id="ARBA00018569"/>
    </source>
</evidence>
<dbReference type="Gene3D" id="3.40.50.720">
    <property type="entry name" value="NAD(P)-binding Rossmann-like Domain"/>
    <property type="match status" value="1"/>
</dbReference>
<dbReference type="Pfam" id="PF01370">
    <property type="entry name" value="Epimerase"/>
    <property type="match status" value="1"/>
</dbReference>
<keyword evidence="9" id="KW-0413">Isomerase</keyword>
<sequence>MSKPDAVVVTGGLGYVGQSLAAVLKERGQIPIVVDYRDIPSQVPGVPVFYGSIGDKEIWKQIYDQYHIDVVYHCAGLIVVSESVQEPARYFQENLVAPLAMLNYLHDMGPVPVIFSSSAAVYGTPEMVPIPEDAPKVPISPYGVSKWQFEEILQAYDQAYVQPWVALRYFNVAGSVNNVVESHVPETHLLPRIANALIQGEQPEIYGTDYPTPDGTAVRDYIHMHDLVEAHLQAAQYLKDGGPSTAFNVGSGHGHSVQEVMDGFARVTGLPVDPKRLPRRAGDPPVLVADINKARAELSFEPQFSHDIDHMIRDIWSLFTAEERY</sequence>
<dbReference type="EC" id="5.1.3.2" evidence="5"/>
<evidence type="ECO:0000313" key="14">
    <source>
        <dbReference type="EMBL" id="SMC07236.1"/>
    </source>
</evidence>
<evidence type="ECO:0000256" key="1">
    <source>
        <dbReference type="ARBA" id="ARBA00000083"/>
    </source>
</evidence>
<evidence type="ECO:0000256" key="8">
    <source>
        <dbReference type="ARBA" id="ARBA00023144"/>
    </source>
</evidence>
<comment type="pathway">
    <text evidence="3">Carbohydrate metabolism; galactose metabolism.</text>
</comment>
<dbReference type="InterPro" id="IPR036291">
    <property type="entry name" value="NAD(P)-bd_dom_sf"/>
</dbReference>
<protein>
    <recommendedName>
        <fullName evidence="6">UDP-glucose 4-epimerase</fullName>
        <ecNumber evidence="5">5.1.3.2</ecNumber>
    </recommendedName>
    <alternativeName>
        <fullName evidence="12">Galactowaldenase</fullName>
    </alternativeName>
    <alternativeName>
        <fullName evidence="11">UDP-galactose 4-epimerase</fullName>
    </alternativeName>
</protein>
<evidence type="ECO:0000313" key="15">
    <source>
        <dbReference type="Proteomes" id="UP000192660"/>
    </source>
</evidence>
<accession>A0A1W1WLV5</accession>
<dbReference type="AlphaFoldDB" id="A0A1W1WLV5"/>
<dbReference type="NCBIfam" id="TIGR01179">
    <property type="entry name" value="galE"/>
    <property type="match status" value="1"/>
</dbReference>
<comment type="catalytic activity">
    <reaction evidence="1">
        <text>UDP-alpha-D-glucose = UDP-alpha-D-galactose</text>
        <dbReference type="Rhea" id="RHEA:22168"/>
        <dbReference type="ChEBI" id="CHEBI:58885"/>
        <dbReference type="ChEBI" id="CHEBI:66914"/>
        <dbReference type="EC" id="5.1.3.2"/>
    </reaction>
</comment>
<gene>
    <name evidence="14" type="ORF">SAMN00768000_3280</name>
</gene>
<dbReference type="RefSeq" id="WP_084661723.1">
    <property type="nucleotide sequence ID" value="NZ_FWWY01000001.1"/>
</dbReference>
<dbReference type="PANTHER" id="PTHR43725:SF53">
    <property type="entry name" value="UDP-ARABINOSE 4-EPIMERASE 1"/>
    <property type="match status" value="1"/>
</dbReference>
<evidence type="ECO:0000256" key="2">
    <source>
        <dbReference type="ARBA" id="ARBA00001911"/>
    </source>
</evidence>
<evidence type="ECO:0000256" key="5">
    <source>
        <dbReference type="ARBA" id="ARBA00013189"/>
    </source>
</evidence>
<dbReference type="GO" id="GO:0033499">
    <property type="term" value="P:galactose catabolic process via UDP-galactose, Leloir pathway"/>
    <property type="evidence" value="ECO:0007669"/>
    <property type="project" value="TreeGrafter"/>
</dbReference>
<evidence type="ECO:0000256" key="12">
    <source>
        <dbReference type="ARBA" id="ARBA00033067"/>
    </source>
</evidence>
<dbReference type="PANTHER" id="PTHR43725">
    <property type="entry name" value="UDP-GLUCOSE 4-EPIMERASE"/>
    <property type="match status" value="1"/>
</dbReference>
<evidence type="ECO:0000256" key="4">
    <source>
        <dbReference type="ARBA" id="ARBA00007637"/>
    </source>
</evidence>
<dbReference type="UniPathway" id="UPA00214"/>
<dbReference type="OrthoDB" id="244102at2"/>
<feature type="domain" description="NAD-dependent epimerase/dehydratase" evidence="13">
    <location>
        <begin position="7"/>
        <end position="250"/>
    </location>
</feature>
<name>A0A1W1WLV5_SULTA</name>
<dbReference type="SUPFAM" id="SSF51735">
    <property type="entry name" value="NAD(P)-binding Rossmann-fold domains"/>
    <property type="match status" value="1"/>
</dbReference>
<comment type="cofactor">
    <cofactor evidence="2">
        <name>NAD(+)</name>
        <dbReference type="ChEBI" id="CHEBI:57540"/>
    </cofactor>
</comment>
<keyword evidence="7" id="KW-0520">NAD</keyword>
<dbReference type="InterPro" id="IPR001509">
    <property type="entry name" value="Epimerase_deHydtase"/>
</dbReference>
<keyword evidence="10" id="KW-0119">Carbohydrate metabolism</keyword>
<dbReference type="InterPro" id="IPR005886">
    <property type="entry name" value="UDP_G4E"/>
</dbReference>
<organism evidence="14 15">
    <name type="scientific">Sulfobacillus thermosulfidooxidans (strain DSM 9293 / VKM B-1269 / AT-1)</name>
    <dbReference type="NCBI Taxonomy" id="929705"/>
    <lineage>
        <taxon>Bacteria</taxon>
        <taxon>Bacillati</taxon>
        <taxon>Bacillota</taxon>
        <taxon>Clostridia</taxon>
        <taxon>Eubacteriales</taxon>
        <taxon>Clostridiales Family XVII. Incertae Sedis</taxon>
        <taxon>Sulfobacillus</taxon>
    </lineage>
</organism>
<dbReference type="STRING" id="28034.BFX07_06745"/>
<evidence type="ECO:0000256" key="7">
    <source>
        <dbReference type="ARBA" id="ARBA00023027"/>
    </source>
</evidence>
<evidence type="ECO:0000256" key="9">
    <source>
        <dbReference type="ARBA" id="ARBA00023235"/>
    </source>
</evidence>
<evidence type="ECO:0000256" key="3">
    <source>
        <dbReference type="ARBA" id="ARBA00004947"/>
    </source>
</evidence>
<dbReference type="Gene3D" id="3.90.25.10">
    <property type="entry name" value="UDP-galactose 4-epimerase, domain 1"/>
    <property type="match status" value="1"/>
</dbReference>
<comment type="similarity">
    <text evidence="4">Belongs to the NAD(P)-dependent epimerase/dehydratase family.</text>
</comment>
<dbReference type="GO" id="GO:0003978">
    <property type="term" value="F:UDP-glucose 4-epimerase activity"/>
    <property type="evidence" value="ECO:0007669"/>
    <property type="project" value="UniProtKB-EC"/>
</dbReference>
<evidence type="ECO:0000259" key="13">
    <source>
        <dbReference type="Pfam" id="PF01370"/>
    </source>
</evidence>
<keyword evidence="8" id="KW-0299">Galactose metabolism</keyword>
<reference evidence="15" key="1">
    <citation type="submission" date="2017-04" db="EMBL/GenBank/DDBJ databases">
        <authorList>
            <person name="Varghese N."/>
            <person name="Submissions S."/>
        </authorList>
    </citation>
    <scope>NUCLEOTIDE SEQUENCE [LARGE SCALE GENOMIC DNA]</scope>
    <source>
        <strain evidence="15">DSM 9293</strain>
    </source>
</reference>
<evidence type="ECO:0000256" key="10">
    <source>
        <dbReference type="ARBA" id="ARBA00023277"/>
    </source>
</evidence>
<keyword evidence="15" id="KW-1185">Reference proteome</keyword>
<dbReference type="Proteomes" id="UP000192660">
    <property type="component" value="Unassembled WGS sequence"/>
</dbReference>
<proteinExistence type="inferred from homology"/>